<proteinExistence type="predicted"/>
<dbReference type="AlphaFoldDB" id="E6PUX4"/>
<protein>
    <submittedName>
        <fullName evidence="1">Uncharacterized protein</fullName>
    </submittedName>
</protein>
<evidence type="ECO:0000313" key="1">
    <source>
        <dbReference type="EMBL" id="CBH98731.1"/>
    </source>
</evidence>
<gene>
    <name evidence="1" type="ORF">CARN2_4213</name>
</gene>
<dbReference type="PROSITE" id="PS51257">
    <property type="entry name" value="PROKAR_LIPOPROTEIN"/>
    <property type="match status" value="1"/>
</dbReference>
<reference evidence="1" key="1">
    <citation type="submission" date="2009-10" db="EMBL/GenBank/DDBJ databases">
        <title>Diversity of trophic interactions inside an arsenic-rich microbial ecosystem.</title>
        <authorList>
            <person name="Bertin P.N."/>
            <person name="Heinrich-Salmeron A."/>
            <person name="Pelletier E."/>
            <person name="Goulhen-Chollet F."/>
            <person name="Arsene-Ploetze F."/>
            <person name="Gallien S."/>
            <person name="Calteau A."/>
            <person name="Vallenet D."/>
            <person name="Casiot C."/>
            <person name="Chane-Woon-Ming B."/>
            <person name="Giloteaux L."/>
            <person name="Barakat M."/>
            <person name="Bonnefoy V."/>
            <person name="Bruneel O."/>
            <person name="Chandler M."/>
            <person name="Cleiss J."/>
            <person name="Duran R."/>
            <person name="Elbaz-Poulichet F."/>
            <person name="Fonknechten N."/>
            <person name="Lauga B."/>
            <person name="Mornico D."/>
            <person name="Ortet P."/>
            <person name="Schaeffer C."/>
            <person name="Siguier P."/>
            <person name="Alexander Thil Smith A."/>
            <person name="Van Dorsselaer A."/>
            <person name="Weissenbach J."/>
            <person name="Medigue C."/>
            <person name="Le Paslier D."/>
        </authorList>
    </citation>
    <scope>NUCLEOTIDE SEQUENCE</scope>
</reference>
<organism evidence="1">
    <name type="scientific">mine drainage metagenome</name>
    <dbReference type="NCBI Taxonomy" id="410659"/>
    <lineage>
        <taxon>unclassified sequences</taxon>
        <taxon>metagenomes</taxon>
        <taxon>ecological metagenomes</taxon>
    </lineage>
</organism>
<sequence>MLHSRRRFIQKSILTLPAIGALASCGGGGASVNTSSATGNNANNLTPSPSNTLPPQGNIDVSAGLKNVGQGFVNYSPLPKQPVLTRFKDPDFGTTMLRITDIANGLSGGQYKANVCMPAYPTTQAWNCNESRLILYVTTSPFNSGDTQGWAMFDGKTYQFIKLLNINPSDIEQFWWSLTDPTQLYYISNYSLGSTVHAELMVINVETGVTSIVHDFIPDLKALGWSTAGPVRAGYPLANGGNNVVWGLGAGGIPNVNSQLGLNVFGFNMQTGQITQYSGVAQQEARGATPFPLLSGNGWVWNYNTASSQANYQAWVLNSSGAVTRKVNFSADEHLDTGLNAAGQDLLIGPQYSTALVGNMIMANLNTGAVTPIIGQANGWGYPRNGSFVGATAYYNRPWVVGAAVGSPYGTAADLSSNNGPVSNPQTVIDQEIYTANVNTNAVLRVGHHRSTGYYSSAPVSSYWAQTNVTISPSGTRILFQSDWGAANPANPVIDPNAVVDTYVLELPSYVV</sequence>
<name>E6PUX4_9ZZZZ</name>
<dbReference type="EMBL" id="CABM01000060">
    <property type="protein sequence ID" value="CBH98731.1"/>
    <property type="molecule type" value="Genomic_DNA"/>
</dbReference>
<comment type="caution">
    <text evidence="1">The sequence shown here is derived from an EMBL/GenBank/DDBJ whole genome shotgun (WGS) entry which is preliminary data.</text>
</comment>
<accession>E6PUX4</accession>